<dbReference type="EMBL" id="PNBA02000021">
    <property type="protein sequence ID" value="KAG6387138.1"/>
    <property type="molecule type" value="Genomic_DNA"/>
</dbReference>
<keyword evidence="3" id="KW-1185">Reference proteome</keyword>
<comment type="caution">
    <text evidence="2">The sequence shown here is derived from an EMBL/GenBank/DDBJ whole genome shotgun (WGS) entry which is preliminary data.</text>
</comment>
<proteinExistence type="predicted"/>
<feature type="compositionally biased region" description="Polar residues" evidence="1">
    <location>
        <begin position="17"/>
        <end position="30"/>
    </location>
</feature>
<dbReference type="AlphaFoldDB" id="A0A8X8W361"/>
<gene>
    <name evidence="2" type="ORF">SASPL_152323</name>
</gene>
<protein>
    <submittedName>
        <fullName evidence="2">Uncharacterized protein</fullName>
    </submittedName>
</protein>
<sequence length="312" mass="34876">MSSPVMKKKTTPGLRSFGSQSGTDSLVSDNEFSHTHSSKYASIMNEMREQEEEMFDLPSLDAHMEYSFDNAKDFNYSSENEMVEEHSDNLGRSFLMDSRLEIEVDEVGDHGASNLDVVGVTNQSIALLCDKHGVEEDRDASPEGPRVSSLEDIYLPCSSDETNIISPTPLPAVAFLHIEGDFRFLLKENAYDEGGVCLRICNPVMQEYIGKIFVYVAEVCGTLGPYSSLRQERMLGAYSFFGPKKITSGKAKDQEFNCEENLGLLQLYLHVPDAEVYTKLVDEIDAANFTIDLALNHELRVLGFGDVSQRYK</sequence>
<evidence type="ECO:0000313" key="2">
    <source>
        <dbReference type="EMBL" id="KAG6387138.1"/>
    </source>
</evidence>
<evidence type="ECO:0000313" key="3">
    <source>
        <dbReference type="Proteomes" id="UP000298416"/>
    </source>
</evidence>
<accession>A0A8X8W361</accession>
<name>A0A8X8W361_SALSN</name>
<reference evidence="2" key="1">
    <citation type="submission" date="2018-01" db="EMBL/GenBank/DDBJ databases">
        <authorList>
            <person name="Mao J.F."/>
        </authorList>
    </citation>
    <scope>NUCLEOTIDE SEQUENCE</scope>
    <source>
        <strain evidence="2">Huo1</strain>
        <tissue evidence="2">Leaf</tissue>
    </source>
</reference>
<dbReference type="Proteomes" id="UP000298416">
    <property type="component" value="Unassembled WGS sequence"/>
</dbReference>
<organism evidence="2">
    <name type="scientific">Salvia splendens</name>
    <name type="common">Scarlet sage</name>
    <dbReference type="NCBI Taxonomy" id="180675"/>
    <lineage>
        <taxon>Eukaryota</taxon>
        <taxon>Viridiplantae</taxon>
        <taxon>Streptophyta</taxon>
        <taxon>Embryophyta</taxon>
        <taxon>Tracheophyta</taxon>
        <taxon>Spermatophyta</taxon>
        <taxon>Magnoliopsida</taxon>
        <taxon>eudicotyledons</taxon>
        <taxon>Gunneridae</taxon>
        <taxon>Pentapetalae</taxon>
        <taxon>asterids</taxon>
        <taxon>lamiids</taxon>
        <taxon>Lamiales</taxon>
        <taxon>Lamiaceae</taxon>
        <taxon>Nepetoideae</taxon>
        <taxon>Mentheae</taxon>
        <taxon>Salviinae</taxon>
        <taxon>Salvia</taxon>
        <taxon>Salvia subgen. Calosphace</taxon>
        <taxon>core Calosphace</taxon>
    </lineage>
</organism>
<feature type="region of interest" description="Disordered" evidence="1">
    <location>
        <begin position="1"/>
        <end position="32"/>
    </location>
</feature>
<reference evidence="2" key="2">
    <citation type="submission" date="2020-08" db="EMBL/GenBank/DDBJ databases">
        <title>Plant Genome Project.</title>
        <authorList>
            <person name="Zhang R.-G."/>
        </authorList>
    </citation>
    <scope>NUCLEOTIDE SEQUENCE</scope>
    <source>
        <strain evidence="2">Huo1</strain>
        <tissue evidence="2">Leaf</tissue>
    </source>
</reference>
<evidence type="ECO:0000256" key="1">
    <source>
        <dbReference type="SAM" id="MobiDB-lite"/>
    </source>
</evidence>
<feature type="compositionally biased region" description="Basic residues" evidence="1">
    <location>
        <begin position="1"/>
        <end position="10"/>
    </location>
</feature>